<dbReference type="Proteomes" id="UP000654075">
    <property type="component" value="Unassembled WGS sequence"/>
</dbReference>
<organism evidence="2 3">
    <name type="scientific">Polarella glacialis</name>
    <name type="common">Dinoflagellate</name>
    <dbReference type="NCBI Taxonomy" id="89957"/>
    <lineage>
        <taxon>Eukaryota</taxon>
        <taxon>Sar</taxon>
        <taxon>Alveolata</taxon>
        <taxon>Dinophyceae</taxon>
        <taxon>Suessiales</taxon>
        <taxon>Suessiaceae</taxon>
        <taxon>Polarella</taxon>
    </lineage>
</organism>
<name>A0A813DE72_POLGL</name>
<proteinExistence type="predicted"/>
<evidence type="ECO:0000256" key="1">
    <source>
        <dbReference type="SAM" id="MobiDB-lite"/>
    </source>
</evidence>
<sequence>MRDGIGSVLKAEFFHVIFFGVDGRNRHLLGIREFGDGSQMIAAMERFEISDIDTASTRDRPVRERDPVLPLTCSLFKSRRSQTLSGKSLGGADLEMEDQFFLNLLPEPGRQSFLSAFTNEANNFLNSDQTHLTVNFADLELEASRPALSGSSILRTTGDLTLSKHTSMESSDTDPSHSLECFASVTITAWQSVSQVSPSGLHLPSEHSSSQSHSSGKHKLCQRPPATVHGRNKMHGTQRDIEPTVLSDVPRMGRKEGPSPPDEDRLSAVSPYEERPAKIAECFIPRGETGAVAVSRVASVLAL</sequence>
<feature type="compositionally biased region" description="Basic and acidic residues" evidence="1">
    <location>
        <begin position="251"/>
        <end position="271"/>
    </location>
</feature>
<evidence type="ECO:0000313" key="3">
    <source>
        <dbReference type="Proteomes" id="UP000654075"/>
    </source>
</evidence>
<evidence type="ECO:0000313" key="2">
    <source>
        <dbReference type="EMBL" id="CAE8583873.1"/>
    </source>
</evidence>
<dbReference type="EMBL" id="CAJNNV010000916">
    <property type="protein sequence ID" value="CAE8583873.1"/>
    <property type="molecule type" value="Genomic_DNA"/>
</dbReference>
<feature type="region of interest" description="Disordered" evidence="1">
    <location>
        <begin position="197"/>
        <end position="271"/>
    </location>
</feature>
<reference evidence="2" key="1">
    <citation type="submission" date="2021-02" db="EMBL/GenBank/DDBJ databases">
        <authorList>
            <person name="Dougan E. K."/>
            <person name="Rhodes N."/>
            <person name="Thang M."/>
            <person name="Chan C."/>
        </authorList>
    </citation>
    <scope>NUCLEOTIDE SEQUENCE</scope>
</reference>
<gene>
    <name evidence="2" type="ORF">PGLA1383_LOCUS2822</name>
</gene>
<keyword evidence="3" id="KW-1185">Reference proteome</keyword>
<dbReference type="AlphaFoldDB" id="A0A813DE72"/>
<comment type="caution">
    <text evidence="2">The sequence shown here is derived from an EMBL/GenBank/DDBJ whole genome shotgun (WGS) entry which is preliminary data.</text>
</comment>
<protein>
    <submittedName>
        <fullName evidence="2">Uncharacterized protein</fullName>
    </submittedName>
</protein>
<accession>A0A813DE72</accession>